<dbReference type="Pfam" id="PF07084">
    <property type="entry name" value="Spot_14"/>
    <property type="match status" value="1"/>
</dbReference>
<name>A0A8S3WUL1_PARAO</name>
<dbReference type="PANTHER" id="PTHR14315:SF17">
    <property type="entry name" value="MIP21584P"/>
    <property type="match status" value="1"/>
</dbReference>
<accession>A0A8S3WUL1</accession>
<gene>
    <name evidence="2" type="ORF">PAPOLLO_LOCUS9972</name>
</gene>
<reference evidence="2" key="1">
    <citation type="submission" date="2021-04" db="EMBL/GenBank/DDBJ databases">
        <authorList>
            <person name="Tunstrom K."/>
        </authorList>
    </citation>
    <scope>NUCLEOTIDE SEQUENCE</scope>
</reference>
<proteinExistence type="predicted"/>
<evidence type="ECO:0000313" key="2">
    <source>
        <dbReference type="EMBL" id="CAG4979664.1"/>
    </source>
</evidence>
<dbReference type="OrthoDB" id="5951908at2759"/>
<feature type="region of interest" description="Disordered" evidence="1">
    <location>
        <begin position="95"/>
        <end position="128"/>
    </location>
</feature>
<evidence type="ECO:0000256" key="1">
    <source>
        <dbReference type="SAM" id="MobiDB-lite"/>
    </source>
</evidence>
<dbReference type="EMBL" id="CAJQZP010000693">
    <property type="protein sequence ID" value="CAG4979664.1"/>
    <property type="molecule type" value="Genomic_DNA"/>
</dbReference>
<dbReference type="AlphaFoldDB" id="A0A8S3WUL1"/>
<dbReference type="GO" id="GO:0005829">
    <property type="term" value="C:cytosol"/>
    <property type="evidence" value="ECO:0007669"/>
    <property type="project" value="TreeGrafter"/>
</dbReference>
<dbReference type="GO" id="GO:0046890">
    <property type="term" value="P:regulation of lipid biosynthetic process"/>
    <property type="evidence" value="ECO:0007669"/>
    <property type="project" value="TreeGrafter"/>
</dbReference>
<comment type="caution">
    <text evidence="2">The sequence shown here is derived from an EMBL/GenBank/DDBJ whole genome shotgun (WGS) entry which is preliminary data.</text>
</comment>
<protein>
    <submittedName>
        <fullName evidence="2">(apollo) hypothetical protein</fullName>
    </submittedName>
</protein>
<sequence>MSFNTDISSKLESSRNTLRKIARNDNTEFSKQSILNDMEKFVKMVNTMDETVLVPSRLMNLPQEGDDDPFSLFAMLNDLKTELLWAGDVEDQGARRVSDLSDTESDASSAAGDSGIDGEDERESAARAAASCRRHLQGLRHSLRTLTAAAAHLTRSYQEEVCFSDESTFEILADKSSFVRRRPGQKYHPDCIVERMKHPVKIMVWCLGFEMAHRMSDNAIASALVEESDNELDELFLPGSEDESDHLSVQSECESEEEEEEITSGGEFPSSHQFYMGKDCKTKWLKEPLRTNIRTRNEYIKLHIYRE</sequence>
<evidence type="ECO:0000313" key="3">
    <source>
        <dbReference type="Proteomes" id="UP000691718"/>
    </source>
</evidence>
<dbReference type="InterPro" id="IPR009786">
    <property type="entry name" value="Spot_14"/>
</dbReference>
<organism evidence="2 3">
    <name type="scientific">Parnassius apollo</name>
    <name type="common">Apollo butterfly</name>
    <name type="synonym">Papilio apollo</name>
    <dbReference type="NCBI Taxonomy" id="110799"/>
    <lineage>
        <taxon>Eukaryota</taxon>
        <taxon>Metazoa</taxon>
        <taxon>Ecdysozoa</taxon>
        <taxon>Arthropoda</taxon>
        <taxon>Hexapoda</taxon>
        <taxon>Insecta</taxon>
        <taxon>Pterygota</taxon>
        <taxon>Neoptera</taxon>
        <taxon>Endopterygota</taxon>
        <taxon>Lepidoptera</taxon>
        <taxon>Glossata</taxon>
        <taxon>Ditrysia</taxon>
        <taxon>Papilionoidea</taxon>
        <taxon>Papilionidae</taxon>
        <taxon>Parnassiinae</taxon>
        <taxon>Parnassini</taxon>
        <taxon>Parnassius</taxon>
        <taxon>Parnassius</taxon>
    </lineage>
</organism>
<keyword evidence="3" id="KW-1185">Reference proteome</keyword>
<dbReference type="PANTHER" id="PTHR14315">
    <property type="entry name" value="SPOT14 FAMILY MEMBER"/>
    <property type="match status" value="1"/>
</dbReference>
<dbReference type="Proteomes" id="UP000691718">
    <property type="component" value="Unassembled WGS sequence"/>
</dbReference>